<accession>A0A0F9VVK6</accession>
<sequence length="59" mass="7148">MLRESQTFDEKLSLLRPAWKQGSLSAFQDLDLRDRTIKNHFVKTHGFRTMEDYYNSLRR</sequence>
<organism evidence="1">
    <name type="scientific">marine sediment metagenome</name>
    <dbReference type="NCBI Taxonomy" id="412755"/>
    <lineage>
        <taxon>unclassified sequences</taxon>
        <taxon>metagenomes</taxon>
        <taxon>ecological metagenomes</taxon>
    </lineage>
</organism>
<dbReference type="AlphaFoldDB" id="A0A0F9VVK6"/>
<name>A0A0F9VVK6_9ZZZZ</name>
<evidence type="ECO:0000313" key="1">
    <source>
        <dbReference type="EMBL" id="KKN77476.1"/>
    </source>
</evidence>
<comment type="caution">
    <text evidence="1">The sequence shown here is derived from an EMBL/GenBank/DDBJ whole genome shotgun (WGS) entry which is preliminary data.</text>
</comment>
<gene>
    <name evidence="1" type="ORF">LCGC14_0360350</name>
</gene>
<protein>
    <submittedName>
        <fullName evidence="1">Uncharacterized protein</fullName>
    </submittedName>
</protein>
<reference evidence="1" key="1">
    <citation type="journal article" date="2015" name="Nature">
        <title>Complex archaea that bridge the gap between prokaryotes and eukaryotes.</title>
        <authorList>
            <person name="Spang A."/>
            <person name="Saw J.H."/>
            <person name="Jorgensen S.L."/>
            <person name="Zaremba-Niedzwiedzka K."/>
            <person name="Martijn J."/>
            <person name="Lind A.E."/>
            <person name="van Eijk R."/>
            <person name="Schleper C."/>
            <person name="Guy L."/>
            <person name="Ettema T.J."/>
        </authorList>
    </citation>
    <scope>NUCLEOTIDE SEQUENCE</scope>
</reference>
<dbReference type="EMBL" id="LAZR01000278">
    <property type="protein sequence ID" value="KKN77476.1"/>
    <property type="molecule type" value="Genomic_DNA"/>
</dbReference>
<proteinExistence type="predicted"/>